<keyword evidence="2" id="KW-1185">Reference proteome</keyword>
<organism evidence="1 2">
    <name type="scientific">Agrobacterium deltaense NCPPB 1641</name>
    <dbReference type="NCBI Taxonomy" id="1183425"/>
    <lineage>
        <taxon>Bacteria</taxon>
        <taxon>Pseudomonadati</taxon>
        <taxon>Pseudomonadota</taxon>
        <taxon>Alphaproteobacteria</taxon>
        <taxon>Hyphomicrobiales</taxon>
        <taxon>Rhizobiaceae</taxon>
        <taxon>Rhizobium/Agrobacterium group</taxon>
        <taxon>Agrobacterium</taxon>
    </lineage>
</organism>
<reference evidence="1" key="1">
    <citation type="submission" date="2016-01" db="EMBL/GenBank/DDBJ databases">
        <authorList>
            <person name="Regsiter A."/>
            <person name="william w."/>
        </authorList>
    </citation>
    <scope>NUCLEOTIDE SEQUENCE</scope>
    <source>
        <strain evidence="1">NCPPB 1641</strain>
    </source>
</reference>
<accession>A0A1S7UA24</accession>
<dbReference type="EMBL" id="FCNP01000049">
    <property type="protein sequence ID" value="CVI63649.1"/>
    <property type="molecule type" value="Genomic_DNA"/>
</dbReference>
<evidence type="ECO:0000313" key="2">
    <source>
        <dbReference type="Proteomes" id="UP000192140"/>
    </source>
</evidence>
<gene>
    <name evidence="1" type="ORF">AGR7A_pAt20316</name>
</gene>
<name>A0A1S7UA24_9HYPH</name>
<proteinExistence type="predicted"/>
<sequence>MGFPRGLPAKSLIVEILVTWFVASFRRVAWSSFWAEGGLRGSIDDPVAGKRKTRFPARSSARALVVAWSATRRRLCFKKELGFG</sequence>
<protein>
    <submittedName>
        <fullName evidence="1">Uncharacterized protein</fullName>
    </submittedName>
</protein>
<dbReference type="Proteomes" id="UP000192140">
    <property type="component" value="Unassembled WGS sequence"/>
</dbReference>
<evidence type="ECO:0000313" key="1">
    <source>
        <dbReference type="EMBL" id="CVI63649.1"/>
    </source>
</evidence>
<dbReference type="AlphaFoldDB" id="A0A1S7UA24"/>
<comment type="caution">
    <text evidence="1">The sequence shown here is derived from an EMBL/GenBank/DDBJ whole genome shotgun (WGS) entry which is preliminary data.</text>
</comment>